<dbReference type="InterPro" id="IPR051908">
    <property type="entry name" value="Ribosomal_N-acetyltransferase"/>
</dbReference>
<evidence type="ECO:0000313" key="2">
    <source>
        <dbReference type="EMBL" id="MDI6104722.1"/>
    </source>
</evidence>
<dbReference type="Pfam" id="PF13302">
    <property type="entry name" value="Acetyltransf_3"/>
    <property type="match status" value="1"/>
</dbReference>
<accession>A0ABT6WYB4</accession>
<comment type="caution">
    <text evidence="2">The sequence shown here is derived from an EMBL/GenBank/DDBJ whole genome shotgun (WGS) entry which is preliminary data.</text>
</comment>
<dbReference type="SUPFAM" id="SSF55729">
    <property type="entry name" value="Acyl-CoA N-acyltransferases (Nat)"/>
    <property type="match status" value="1"/>
</dbReference>
<dbReference type="Proteomes" id="UP001241758">
    <property type="component" value="Unassembled WGS sequence"/>
</dbReference>
<gene>
    <name evidence="2" type="ORF">QLQ12_39640</name>
</gene>
<dbReference type="PROSITE" id="PS51186">
    <property type="entry name" value="GNAT"/>
    <property type="match status" value="1"/>
</dbReference>
<evidence type="ECO:0000313" key="3">
    <source>
        <dbReference type="Proteomes" id="UP001241758"/>
    </source>
</evidence>
<reference evidence="2 3" key="1">
    <citation type="submission" date="2023-05" db="EMBL/GenBank/DDBJ databases">
        <title>Actinoplanes sp. NEAU-A12 genome sequencing.</title>
        <authorList>
            <person name="Wang Z.-S."/>
        </authorList>
    </citation>
    <scope>NUCLEOTIDE SEQUENCE [LARGE SCALE GENOMIC DNA]</scope>
    <source>
        <strain evidence="2 3">NEAU-A12</strain>
    </source>
</reference>
<protein>
    <submittedName>
        <fullName evidence="2">GNAT family protein</fullName>
        <ecNumber evidence="2">2.-.-.-</ecNumber>
    </submittedName>
</protein>
<dbReference type="EMBL" id="JASCTH010000036">
    <property type="protein sequence ID" value="MDI6104722.1"/>
    <property type="molecule type" value="Genomic_DNA"/>
</dbReference>
<dbReference type="PANTHER" id="PTHR43441">
    <property type="entry name" value="RIBOSOMAL-PROTEIN-SERINE ACETYLTRANSFERASE"/>
    <property type="match status" value="1"/>
</dbReference>
<dbReference type="Gene3D" id="3.40.630.30">
    <property type="match status" value="1"/>
</dbReference>
<dbReference type="EC" id="2.-.-.-" evidence="2"/>
<sequence>MTPTFPETRLLAGDLLLRPFSAIDIEENQIACADPLVQHWLPLPRPYTRQDSADWCTKISHSLRETGDGIHFAIVDANTDRLLGAVGLKKTDWRGLVSEIGYSVAPWARGRGIAAEATRTIGHWLLVDHSFQRMELKAATGNLASQRTALQAGLQREGIMRNAGFIHAGRVDLVLFSLTPDDLKSRYDGDPTQSVQRRQPIMNLMEDQQAPRPAEGEGEAKVITLCGSTKFEAEFAEVNQRLTMEGCVVISLGMFRLPDLPDYDWTADSSDLKARLGGVHFQKIRMADEVYIVDPGGYVGESTRREIAYAESLGKPVRYLSRERSARTGDRPQE</sequence>
<proteinExistence type="predicted"/>
<dbReference type="InterPro" id="IPR000182">
    <property type="entry name" value="GNAT_dom"/>
</dbReference>
<organism evidence="2 3">
    <name type="scientific">Actinoplanes sandaracinus</name>
    <dbReference type="NCBI Taxonomy" id="3045177"/>
    <lineage>
        <taxon>Bacteria</taxon>
        <taxon>Bacillati</taxon>
        <taxon>Actinomycetota</taxon>
        <taxon>Actinomycetes</taxon>
        <taxon>Micromonosporales</taxon>
        <taxon>Micromonosporaceae</taxon>
        <taxon>Actinoplanes</taxon>
    </lineage>
</organism>
<dbReference type="PANTHER" id="PTHR43441:SF10">
    <property type="entry name" value="ACETYLTRANSFERASE"/>
    <property type="match status" value="1"/>
</dbReference>
<dbReference type="RefSeq" id="WP_282766132.1">
    <property type="nucleotide sequence ID" value="NZ_JASCTH010000036.1"/>
</dbReference>
<keyword evidence="2" id="KW-0808">Transferase</keyword>
<name>A0ABT6WYB4_9ACTN</name>
<feature type="domain" description="N-acetyltransferase" evidence="1">
    <location>
        <begin position="23"/>
        <end position="181"/>
    </location>
</feature>
<dbReference type="GO" id="GO:0016740">
    <property type="term" value="F:transferase activity"/>
    <property type="evidence" value="ECO:0007669"/>
    <property type="project" value="UniProtKB-KW"/>
</dbReference>
<keyword evidence="3" id="KW-1185">Reference proteome</keyword>
<evidence type="ECO:0000259" key="1">
    <source>
        <dbReference type="PROSITE" id="PS51186"/>
    </source>
</evidence>
<dbReference type="InterPro" id="IPR016181">
    <property type="entry name" value="Acyl_CoA_acyltransferase"/>
</dbReference>